<gene>
    <name evidence="1" type="ORF">J1N35_022209</name>
</gene>
<sequence>MLYNCLDLLPLSDLQKLICSSCLQSSSIHSPLKLTGYCLDQKKWILSFKLGFSSSGIIPIPWTNGLSMNIQSNVVLDANEPFESLSQWIVNAFQEKQLNSAYPYHKPLNGW</sequence>
<proteinExistence type="predicted"/>
<reference evidence="1 2" key="1">
    <citation type="journal article" date="2021" name="Plant Biotechnol. J.">
        <title>Multi-omics assisted identification of the key and species-specific regulatory components of drought-tolerant mechanisms in Gossypium stocksii.</title>
        <authorList>
            <person name="Yu D."/>
            <person name="Ke L."/>
            <person name="Zhang D."/>
            <person name="Wu Y."/>
            <person name="Sun Y."/>
            <person name="Mei J."/>
            <person name="Sun J."/>
            <person name="Sun Y."/>
        </authorList>
    </citation>
    <scope>NUCLEOTIDE SEQUENCE [LARGE SCALE GENOMIC DNA]</scope>
    <source>
        <strain evidence="2">cv. E1</strain>
        <tissue evidence="1">Leaf</tissue>
    </source>
</reference>
<dbReference type="EMBL" id="JAIQCV010000007">
    <property type="protein sequence ID" value="KAH1082448.1"/>
    <property type="molecule type" value="Genomic_DNA"/>
</dbReference>
<accession>A0A9D4A220</accession>
<evidence type="ECO:0000313" key="2">
    <source>
        <dbReference type="Proteomes" id="UP000828251"/>
    </source>
</evidence>
<dbReference type="Proteomes" id="UP000828251">
    <property type="component" value="Unassembled WGS sequence"/>
</dbReference>
<keyword evidence="2" id="KW-1185">Reference proteome</keyword>
<dbReference type="AlphaFoldDB" id="A0A9D4A220"/>
<protein>
    <submittedName>
        <fullName evidence="1">Uncharacterized protein</fullName>
    </submittedName>
</protein>
<comment type="caution">
    <text evidence="1">The sequence shown here is derived from an EMBL/GenBank/DDBJ whole genome shotgun (WGS) entry which is preliminary data.</text>
</comment>
<organism evidence="1 2">
    <name type="scientific">Gossypium stocksii</name>
    <dbReference type="NCBI Taxonomy" id="47602"/>
    <lineage>
        <taxon>Eukaryota</taxon>
        <taxon>Viridiplantae</taxon>
        <taxon>Streptophyta</taxon>
        <taxon>Embryophyta</taxon>
        <taxon>Tracheophyta</taxon>
        <taxon>Spermatophyta</taxon>
        <taxon>Magnoliopsida</taxon>
        <taxon>eudicotyledons</taxon>
        <taxon>Gunneridae</taxon>
        <taxon>Pentapetalae</taxon>
        <taxon>rosids</taxon>
        <taxon>malvids</taxon>
        <taxon>Malvales</taxon>
        <taxon>Malvaceae</taxon>
        <taxon>Malvoideae</taxon>
        <taxon>Gossypium</taxon>
    </lineage>
</organism>
<name>A0A9D4A220_9ROSI</name>
<evidence type="ECO:0000313" key="1">
    <source>
        <dbReference type="EMBL" id="KAH1082448.1"/>
    </source>
</evidence>